<sequence length="112" mass="12434">KRARLSLSLSLTFSVYRFQGHACETPCGVEDKKERAASSTDLIQLINGAPPFLSPIEITATNFNSVSKSTSLSTLINAPPLLFRHCQTRQKKIQTRGNGKKSKKKKKKQSED</sequence>
<accession>A0AAV0HCN9</accession>
<evidence type="ECO:0000313" key="4">
    <source>
        <dbReference type="Proteomes" id="UP001154282"/>
    </source>
</evidence>
<organism evidence="3 4">
    <name type="scientific">Linum tenue</name>
    <dbReference type="NCBI Taxonomy" id="586396"/>
    <lineage>
        <taxon>Eukaryota</taxon>
        <taxon>Viridiplantae</taxon>
        <taxon>Streptophyta</taxon>
        <taxon>Embryophyta</taxon>
        <taxon>Tracheophyta</taxon>
        <taxon>Spermatophyta</taxon>
        <taxon>Magnoliopsida</taxon>
        <taxon>eudicotyledons</taxon>
        <taxon>Gunneridae</taxon>
        <taxon>Pentapetalae</taxon>
        <taxon>rosids</taxon>
        <taxon>fabids</taxon>
        <taxon>Malpighiales</taxon>
        <taxon>Linaceae</taxon>
        <taxon>Linum</taxon>
    </lineage>
</organism>
<proteinExistence type="predicted"/>
<keyword evidence="2" id="KW-0732">Signal</keyword>
<dbReference type="Proteomes" id="UP001154282">
    <property type="component" value="Unassembled WGS sequence"/>
</dbReference>
<dbReference type="AlphaFoldDB" id="A0AAV0HCN9"/>
<keyword evidence="4" id="KW-1185">Reference proteome</keyword>
<dbReference type="EMBL" id="CAMGYJ010000002">
    <property type="protein sequence ID" value="CAI0382714.1"/>
    <property type="molecule type" value="Genomic_DNA"/>
</dbReference>
<evidence type="ECO:0000313" key="3">
    <source>
        <dbReference type="EMBL" id="CAI0382714.1"/>
    </source>
</evidence>
<evidence type="ECO:0000256" key="2">
    <source>
        <dbReference type="SAM" id="SignalP"/>
    </source>
</evidence>
<feature type="region of interest" description="Disordered" evidence="1">
    <location>
        <begin position="88"/>
        <end position="112"/>
    </location>
</feature>
<comment type="caution">
    <text evidence="3">The sequence shown here is derived from an EMBL/GenBank/DDBJ whole genome shotgun (WGS) entry which is preliminary data.</text>
</comment>
<name>A0AAV0HCN9_9ROSI</name>
<gene>
    <name evidence="3" type="ORF">LITE_LOCUS3667</name>
</gene>
<feature type="non-terminal residue" evidence="3">
    <location>
        <position position="1"/>
    </location>
</feature>
<protein>
    <submittedName>
        <fullName evidence="3">Uncharacterized protein</fullName>
    </submittedName>
</protein>
<reference evidence="3" key="1">
    <citation type="submission" date="2022-08" db="EMBL/GenBank/DDBJ databases">
        <authorList>
            <person name="Gutierrez-Valencia J."/>
        </authorList>
    </citation>
    <scope>NUCLEOTIDE SEQUENCE</scope>
</reference>
<feature type="chain" id="PRO_5043505234" evidence="2">
    <location>
        <begin position="23"/>
        <end position="112"/>
    </location>
</feature>
<feature type="signal peptide" evidence="2">
    <location>
        <begin position="1"/>
        <end position="22"/>
    </location>
</feature>
<evidence type="ECO:0000256" key="1">
    <source>
        <dbReference type="SAM" id="MobiDB-lite"/>
    </source>
</evidence>